<dbReference type="InterPro" id="IPR036615">
    <property type="entry name" value="Mur_ligase_C_dom_sf"/>
</dbReference>
<evidence type="ECO:0000313" key="2">
    <source>
        <dbReference type="Proteomes" id="UP001472677"/>
    </source>
</evidence>
<gene>
    <name evidence="1" type="ORF">V6N12_000552</name>
</gene>
<dbReference type="PANTHER" id="PTHR43024:SF1">
    <property type="entry name" value="UDP-N-ACETYLMURAMOYL-TRIPEPTIDE--D-ALANYL-D-ALANINE LIGASE"/>
    <property type="match status" value="1"/>
</dbReference>
<keyword evidence="2" id="KW-1185">Reference proteome</keyword>
<dbReference type="Gene3D" id="3.90.190.20">
    <property type="entry name" value="Mur ligase, C-terminal domain"/>
    <property type="match status" value="1"/>
</dbReference>
<dbReference type="Proteomes" id="UP001472677">
    <property type="component" value="Unassembled WGS sequence"/>
</dbReference>
<reference evidence="1 2" key="1">
    <citation type="journal article" date="2024" name="G3 (Bethesda)">
        <title>Genome assembly of Hibiscus sabdariffa L. provides insights into metabolisms of medicinal natural products.</title>
        <authorList>
            <person name="Kim T."/>
        </authorList>
    </citation>
    <scope>NUCLEOTIDE SEQUENCE [LARGE SCALE GENOMIC DNA]</scope>
    <source>
        <strain evidence="1">TK-2024</strain>
        <tissue evidence="1">Old leaves</tissue>
    </source>
</reference>
<dbReference type="InterPro" id="IPR051046">
    <property type="entry name" value="MurCDEF_CellWall_CoF430Synth"/>
</dbReference>
<sequence length="120" mass="12859">MFPHRLGLHLTLISLPGLAKSAAAAVVTSIVVPLSRVGRSLSGYVPASMRSELFVAKSGVKIVNDVYNSNPVSTKSAIDMSKRINNDEKRVAILGDILELGPLENIVNYCLNAHIDVVGY</sequence>
<protein>
    <submittedName>
        <fullName evidence="1">Uncharacterized protein</fullName>
    </submittedName>
</protein>
<name>A0ABR2AJP6_9ROSI</name>
<comment type="caution">
    <text evidence="1">The sequence shown here is derived from an EMBL/GenBank/DDBJ whole genome shotgun (WGS) entry which is preliminary data.</text>
</comment>
<dbReference type="PANTHER" id="PTHR43024">
    <property type="entry name" value="UDP-N-ACETYLMURAMOYL-TRIPEPTIDE--D-ALANYL-D-ALANINE LIGASE"/>
    <property type="match status" value="1"/>
</dbReference>
<proteinExistence type="predicted"/>
<dbReference type="EMBL" id="JBBPBM010000623">
    <property type="protein sequence ID" value="KAK8493340.1"/>
    <property type="molecule type" value="Genomic_DNA"/>
</dbReference>
<accession>A0ABR2AJP6</accession>
<evidence type="ECO:0000313" key="1">
    <source>
        <dbReference type="EMBL" id="KAK8493340.1"/>
    </source>
</evidence>
<dbReference type="SUPFAM" id="SSF53244">
    <property type="entry name" value="MurD-like peptide ligases, peptide-binding domain"/>
    <property type="match status" value="1"/>
</dbReference>
<organism evidence="1 2">
    <name type="scientific">Hibiscus sabdariffa</name>
    <name type="common">roselle</name>
    <dbReference type="NCBI Taxonomy" id="183260"/>
    <lineage>
        <taxon>Eukaryota</taxon>
        <taxon>Viridiplantae</taxon>
        <taxon>Streptophyta</taxon>
        <taxon>Embryophyta</taxon>
        <taxon>Tracheophyta</taxon>
        <taxon>Spermatophyta</taxon>
        <taxon>Magnoliopsida</taxon>
        <taxon>eudicotyledons</taxon>
        <taxon>Gunneridae</taxon>
        <taxon>Pentapetalae</taxon>
        <taxon>rosids</taxon>
        <taxon>malvids</taxon>
        <taxon>Malvales</taxon>
        <taxon>Malvaceae</taxon>
        <taxon>Malvoideae</taxon>
        <taxon>Hibiscus</taxon>
    </lineage>
</organism>